<comment type="similarity">
    <text evidence="3 10">Belongs to the alpha-carbonic anhydrase family.</text>
</comment>
<evidence type="ECO:0000256" key="7">
    <source>
        <dbReference type="ARBA" id="ARBA00022833"/>
    </source>
</evidence>
<comment type="catalytic activity">
    <reaction evidence="9 10">
        <text>hydrogencarbonate + H(+) = CO2 + H2O</text>
        <dbReference type="Rhea" id="RHEA:10748"/>
        <dbReference type="ChEBI" id="CHEBI:15377"/>
        <dbReference type="ChEBI" id="CHEBI:15378"/>
        <dbReference type="ChEBI" id="CHEBI:16526"/>
        <dbReference type="ChEBI" id="CHEBI:17544"/>
        <dbReference type="EC" id="4.2.1.1"/>
    </reaction>
</comment>
<evidence type="ECO:0000256" key="8">
    <source>
        <dbReference type="ARBA" id="ARBA00023239"/>
    </source>
</evidence>
<comment type="caution">
    <text evidence="12">The sequence shown here is derived from an EMBL/GenBank/DDBJ whole genome shotgun (WGS) entry which is preliminary data.</text>
</comment>
<dbReference type="PATRIC" id="fig|1423744.4.peg.1181"/>
<reference evidence="12 13" key="1">
    <citation type="journal article" date="2015" name="Genome Announc.">
        <title>Expanding the biotechnology potential of lactobacilli through comparative genomics of 213 strains and associated genera.</title>
        <authorList>
            <person name="Sun Z."/>
            <person name="Harris H.M."/>
            <person name="McCann A."/>
            <person name="Guo C."/>
            <person name="Argimon S."/>
            <person name="Zhang W."/>
            <person name="Yang X."/>
            <person name="Jeffery I.B."/>
            <person name="Cooney J.C."/>
            <person name="Kagawa T.F."/>
            <person name="Liu W."/>
            <person name="Song Y."/>
            <person name="Salvetti E."/>
            <person name="Wrobel A."/>
            <person name="Rasinkangas P."/>
            <person name="Parkhill J."/>
            <person name="Rea M.C."/>
            <person name="O'Sullivan O."/>
            <person name="Ritari J."/>
            <person name="Douillard F.P."/>
            <person name="Paul Ross R."/>
            <person name="Yang R."/>
            <person name="Briner A.E."/>
            <person name="Felis G.E."/>
            <person name="de Vos W.M."/>
            <person name="Barrangou R."/>
            <person name="Klaenhammer T.R."/>
            <person name="Caufield P.W."/>
            <person name="Cui Y."/>
            <person name="Zhang H."/>
            <person name="O'Toole P.W."/>
        </authorList>
    </citation>
    <scope>NUCLEOTIDE SEQUENCE [LARGE SCALE GENOMIC DNA]</scope>
    <source>
        <strain evidence="12 13">DSM 23037</strain>
    </source>
</reference>
<dbReference type="GO" id="GO:0004089">
    <property type="term" value="F:carbonate dehydratase activity"/>
    <property type="evidence" value="ECO:0007669"/>
    <property type="project" value="UniProtKB-UniRule"/>
</dbReference>
<evidence type="ECO:0000256" key="5">
    <source>
        <dbReference type="ARBA" id="ARBA00014628"/>
    </source>
</evidence>
<keyword evidence="7 10" id="KW-0862">Zinc</keyword>
<dbReference type="RefSeq" id="WP_056974110.1">
    <property type="nucleotide sequence ID" value="NZ_AYZL01000006.1"/>
</dbReference>
<dbReference type="InterPro" id="IPR036398">
    <property type="entry name" value="CA_dom_sf"/>
</dbReference>
<evidence type="ECO:0000256" key="1">
    <source>
        <dbReference type="ARBA" id="ARBA00001947"/>
    </source>
</evidence>
<dbReference type="SUPFAM" id="SSF51069">
    <property type="entry name" value="Carbonic anhydrase"/>
    <property type="match status" value="1"/>
</dbReference>
<dbReference type="AlphaFoldDB" id="A0A0R2DW56"/>
<feature type="domain" description="Alpha-carbonic anhydrase" evidence="11">
    <location>
        <begin position="1"/>
        <end position="203"/>
    </location>
</feature>
<name>A0A0R2DW56_9LACO</name>
<dbReference type="CDD" id="cd03124">
    <property type="entry name" value="alpha_CA_prokaryotic_like"/>
    <property type="match status" value="1"/>
</dbReference>
<dbReference type="GO" id="GO:0008270">
    <property type="term" value="F:zinc ion binding"/>
    <property type="evidence" value="ECO:0007669"/>
    <property type="project" value="UniProtKB-UniRule"/>
</dbReference>
<evidence type="ECO:0000256" key="10">
    <source>
        <dbReference type="RuleBase" id="RU367011"/>
    </source>
</evidence>
<sequence length="205" mass="24257">MKHLDYQRQDQWQKPTNILCQSPISLKKSSSTNMKGQLVLINFHQVIMIKDQIVGQQFMSQGDLDIFGIKWQLERFHFHEHSEHRIENNYYDIEVHFVFKNNTSILVVAVLGNVNKYSQSKFVELFENNYAQFELASIFPKKSNYYSYQGSLTTPPFDQSVRWLVMADPIEISFADLLAIKESYPNNYRQEQPLKKRKINYHITP</sequence>
<dbReference type="Pfam" id="PF00194">
    <property type="entry name" value="Carb_anhydrase"/>
    <property type="match status" value="1"/>
</dbReference>
<evidence type="ECO:0000313" key="12">
    <source>
        <dbReference type="EMBL" id="KRN04794.1"/>
    </source>
</evidence>
<dbReference type="InterPro" id="IPR001148">
    <property type="entry name" value="CA_dom"/>
</dbReference>
<keyword evidence="13" id="KW-1185">Reference proteome</keyword>
<dbReference type="PROSITE" id="PS00162">
    <property type="entry name" value="ALPHA_CA_1"/>
    <property type="match status" value="1"/>
</dbReference>
<comment type="cofactor">
    <cofactor evidence="1 10">
        <name>Zn(2+)</name>
        <dbReference type="ChEBI" id="CHEBI:29105"/>
    </cofactor>
</comment>
<dbReference type="InterPro" id="IPR018338">
    <property type="entry name" value="Carbonic_anhydrase_a-class_CS"/>
</dbReference>
<dbReference type="InterPro" id="IPR041891">
    <property type="entry name" value="Alpha_CA_prokaryot-like"/>
</dbReference>
<evidence type="ECO:0000259" key="11">
    <source>
        <dbReference type="PROSITE" id="PS51144"/>
    </source>
</evidence>
<dbReference type="Proteomes" id="UP000051378">
    <property type="component" value="Unassembled WGS sequence"/>
</dbReference>
<evidence type="ECO:0000256" key="6">
    <source>
        <dbReference type="ARBA" id="ARBA00022723"/>
    </source>
</evidence>
<dbReference type="PANTHER" id="PTHR18952">
    <property type="entry name" value="CARBONIC ANHYDRASE"/>
    <property type="match status" value="1"/>
</dbReference>
<dbReference type="SMART" id="SM01057">
    <property type="entry name" value="Carb_anhydrase"/>
    <property type="match status" value="1"/>
</dbReference>
<evidence type="ECO:0000256" key="9">
    <source>
        <dbReference type="ARBA" id="ARBA00048348"/>
    </source>
</evidence>
<protein>
    <recommendedName>
        <fullName evidence="5 10">Carbonic anhydrase</fullName>
        <ecNumber evidence="4 10">4.2.1.1</ecNumber>
    </recommendedName>
</protein>
<dbReference type="Gene3D" id="3.10.200.10">
    <property type="entry name" value="Alpha carbonic anhydrase"/>
    <property type="match status" value="1"/>
</dbReference>
<proteinExistence type="inferred from homology"/>
<dbReference type="OrthoDB" id="5327615at2"/>
<dbReference type="STRING" id="1423744.FC86_GL001151"/>
<gene>
    <name evidence="12" type="ORF">FC86_GL001151</name>
</gene>
<evidence type="ECO:0000256" key="3">
    <source>
        <dbReference type="ARBA" id="ARBA00010718"/>
    </source>
</evidence>
<evidence type="ECO:0000313" key="13">
    <source>
        <dbReference type="Proteomes" id="UP000051378"/>
    </source>
</evidence>
<dbReference type="PANTHER" id="PTHR18952:SF265">
    <property type="entry name" value="CARBONIC ANHYDRASE"/>
    <property type="match status" value="1"/>
</dbReference>
<dbReference type="EMBL" id="AYZL01000006">
    <property type="protein sequence ID" value="KRN04794.1"/>
    <property type="molecule type" value="Genomic_DNA"/>
</dbReference>
<evidence type="ECO:0000256" key="4">
    <source>
        <dbReference type="ARBA" id="ARBA00012925"/>
    </source>
</evidence>
<accession>A0A0R2DW56</accession>
<keyword evidence="8 10" id="KW-0456">Lyase</keyword>
<dbReference type="InterPro" id="IPR023561">
    <property type="entry name" value="Carbonic_anhydrase_a-class"/>
</dbReference>
<comment type="function">
    <text evidence="2 10">Reversible hydration of carbon dioxide.</text>
</comment>
<evidence type="ECO:0000256" key="2">
    <source>
        <dbReference type="ARBA" id="ARBA00002904"/>
    </source>
</evidence>
<dbReference type="EC" id="4.2.1.1" evidence="4 10"/>
<keyword evidence="6 10" id="KW-0479">Metal-binding</keyword>
<organism evidence="12 13">
    <name type="scientific">Holzapfeliella floricola DSM 23037 = JCM 16512</name>
    <dbReference type="NCBI Taxonomy" id="1423744"/>
    <lineage>
        <taxon>Bacteria</taxon>
        <taxon>Bacillati</taxon>
        <taxon>Bacillota</taxon>
        <taxon>Bacilli</taxon>
        <taxon>Lactobacillales</taxon>
        <taxon>Lactobacillaceae</taxon>
        <taxon>Holzapfeliella</taxon>
    </lineage>
</organism>
<dbReference type="PROSITE" id="PS51144">
    <property type="entry name" value="ALPHA_CA_2"/>
    <property type="match status" value="1"/>
</dbReference>